<keyword evidence="5" id="KW-0722">Serine protease inhibitor</keyword>
<evidence type="ECO:0000256" key="5">
    <source>
        <dbReference type="ARBA" id="ARBA00022900"/>
    </source>
</evidence>
<dbReference type="GO" id="GO:0004867">
    <property type="term" value="F:serine-type endopeptidase inhibitor activity"/>
    <property type="evidence" value="ECO:0007669"/>
    <property type="project" value="UniProtKB-KW"/>
</dbReference>
<evidence type="ECO:0000256" key="3">
    <source>
        <dbReference type="ARBA" id="ARBA00022525"/>
    </source>
</evidence>
<evidence type="ECO:0000256" key="6">
    <source>
        <dbReference type="ARBA" id="ARBA00023157"/>
    </source>
</evidence>
<dbReference type="Gene3D" id="3.30.350.10">
    <property type="entry name" value="Subtilisin inhibitor-like"/>
    <property type="match status" value="1"/>
</dbReference>
<evidence type="ECO:0000259" key="7">
    <source>
        <dbReference type="Pfam" id="PF00720"/>
    </source>
</evidence>
<keyword evidence="3" id="KW-0964">Secreted</keyword>
<evidence type="ECO:0000256" key="4">
    <source>
        <dbReference type="ARBA" id="ARBA00022690"/>
    </source>
</evidence>
<feature type="domain" description="Subtilisin inhibitor" evidence="7">
    <location>
        <begin position="45"/>
        <end position="128"/>
    </location>
</feature>
<dbReference type="RefSeq" id="WP_165297659.1">
    <property type="nucleotide sequence ID" value="NZ_JAAKZZ010000040.1"/>
</dbReference>
<evidence type="ECO:0000313" key="8">
    <source>
        <dbReference type="EMBL" id="NGO68001.1"/>
    </source>
</evidence>
<dbReference type="Pfam" id="PF00720">
    <property type="entry name" value="SSI"/>
    <property type="match status" value="1"/>
</dbReference>
<dbReference type="EMBL" id="JAAKZZ010000040">
    <property type="protein sequence ID" value="NGO68001.1"/>
    <property type="molecule type" value="Genomic_DNA"/>
</dbReference>
<keyword evidence="6" id="KW-1015">Disulfide bond</keyword>
<keyword evidence="9" id="KW-1185">Reference proteome</keyword>
<dbReference type="Proteomes" id="UP000477722">
    <property type="component" value="Unassembled WGS sequence"/>
</dbReference>
<protein>
    <recommendedName>
        <fullName evidence="7">Subtilisin inhibitor domain-containing protein</fullName>
    </recommendedName>
</protein>
<name>A0A6G4WU58_9ACTN</name>
<comment type="caution">
    <text evidence="8">The sequence shown here is derived from an EMBL/GenBank/DDBJ whole genome shotgun (WGS) entry which is preliminary data.</text>
</comment>
<proteinExistence type="inferred from homology"/>
<evidence type="ECO:0000313" key="9">
    <source>
        <dbReference type="Proteomes" id="UP000477722"/>
    </source>
</evidence>
<dbReference type="InterPro" id="IPR036819">
    <property type="entry name" value="Subtilisin_inhibitor-like_sf"/>
</dbReference>
<evidence type="ECO:0000256" key="1">
    <source>
        <dbReference type="ARBA" id="ARBA00004613"/>
    </source>
</evidence>
<accession>A0A6G4WU58</accession>
<comment type="similarity">
    <text evidence="2">Belongs to the protease inhibitor I16 (SSI) family.</text>
</comment>
<sequence length="153" mass="15759">MSRRLIARTSGLTGITAATALAAFGMLAEALSAPSALARGGPDQLVVSITDSGRPATNGTYTLRCHPTGGDHPAPEEACGALMRARADRGARDPFAAATAPERASCTRVYGDAAKARITGTWRGGAVDARLSRSSGCQAERWDRLVPALPSVP</sequence>
<dbReference type="AlphaFoldDB" id="A0A6G4WU58"/>
<evidence type="ECO:0000256" key="2">
    <source>
        <dbReference type="ARBA" id="ARBA00010472"/>
    </source>
</evidence>
<dbReference type="GO" id="GO:0005576">
    <property type="term" value="C:extracellular region"/>
    <property type="evidence" value="ECO:0007669"/>
    <property type="project" value="UniProtKB-SubCell"/>
</dbReference>
<reference evidence="8 9" key="1">
    <citation type="submission" date="2020-02" db="EMBL/GenBank/DDBJ databases">
        <title>Whole-genome analyses of novel actinobacteria.</title>
        <authorList>
            <person name="Sahin N."/>
            <person name="Tatar D."/>
        </authorList>
    </citation>
    <scope>NUCLEOTIDE SEQUENCE [LARGE SCALE GENOMIC DNA]</scope>
    <source>
        <strain evidence="8 9">SB3404</strain>
    </source>
</reference>
<gene>
    <name evidence="8" type="ORF">G5C65_06440</name>
</gene>
<dbReference type="InterPro" id="IPR023549">
    <property type="entry name" value="Subtilisin_inhibitor"/>
</dbReference>
<comment type="subcellular location">
    <subcellularLocation>
        <location evidence="1">Secreted</location>
    </subcellularLocation>
</comment>
<dbReference type="SUPFAM" id="SSF55399">
    <property type="entry name" value="Subtilisin inhibitor"/>
    <property type="match status" value="1"/>
</dbReference>
<organism evidence="8 9">
    <name type="scientific">Streptomyces boncukensis</name>
    <dbReference type="NCBI Taxonomy" id="2711219"/>
    <lineage>
        <taxon>Bacteria</taxon>
        <taxon>Bacillati</taxon>
        <taxon>Actinomycetota</taxon>
        <taxon>Actinomycetes</taxon>
        <taxon>Kitasatosporales</taxon>
        <taxon>Streptomycetaceae</taxon>
        <taxon>Streptomyces</taxon>
    </lineage>
</organism>
<keyword evidence="4" id="KW-0646">Protease inhibitor</keyword>